<dbReference type="Gene3D" id="3.30.710.10">
    <property type="entry name" value="Potassium Channel Kv1.1, Chain A"/>
    <property type="match status" value="1"/>
</dbReference>
<name>A0A8S0VQL5_CYCAE</name>
<dbReference type="PROSITE" id="PS50097">
    <property type="entry name" value="BTB"/>
    <property type="match status" value="1"/>
</dbReference>
<sequence>MQAPERKPIGDASRAHPVRDEDFYIQNVVILVEDVLFKVPKSYLVSESTVFETMFSLPQNQDEMVEGETDHHPIKLEGVKHDDFKHLLRVICVRAHQPAPNLTYAQWLSVLELATKWEMARLRTLAITKLTLNLSILDAHQQIILGRKYEHNPWLASGYTALMRRANPMGVEDVEKIGVADTLKISALRERISMIPSHDSGRILHTWRISDKPRGECPTSCTIPEKMVLEVLNG</sequence>
<dbReference type="SMART" id="SM00225">
    <property type="entry name" value="BTB"/>
    <property type="match status" value="1"/>
</dbReference>
<proteinExistence type="predicted"/>
<evidence type="ECO:0000313" key="3">
    <source>
        <dbReference type="Proteomes" id="UP000467700"/>
    </source>
</evidence>
<gene>
    <name evidence="2" type="ORF">AAE3_LOCUS2648</name>
</gene>
<dbReference type="PANTHER" id="PTHR22744:SF17">
    <property type="entry name" value="BTB DOMAIN-CONTAINING PROTEIN"/>
    <property type="match status" value="1"/>
</dbReference>
<feature type="domain" description="BTB" evidence="1">
    <location>
        <begin position="26"/>
        <end position="91"/>
    </location>
</feature>
<dbReference type="Pfam" id="PF00651">
    <property type="entry name" value="BTB"/>
    <property type="match status" value="1"/>
</dbReference>
<dbReference type="InterPro" id="IPR000210">
    <property type="entry name" value="BTB/POZ_dom"/>
</dbReference>
<dbReference type="InterPro" id="IPR011333">
    <property type="entry name" value="SKP1/BTB/POZ_sf"/>
</dbReference>
<dbReference type="EMBL" id="CACVBS010000029">
    <property type="protein sequence ID" value="CAA7260395.1"/>
    <property type="molecule type" value="Genomic_DNA"/>
</dbReference>
<organism evidence="2 3">
    <name type="scientific">Cyclocybe aegerita</name>
    <name type="common">Black poplar mushroom</name>
    <name type="synonym">Agrocybe aegerita</name>
    <dbReference type="NCBI Taxonomy" id="1973307"/>
    <lineage>
        <taxon>Eukaryota</taxon>
        <taxon>Fungi</taxon>
        <taxon>Dikarya</taxon>
        <taxon>Basidiomycota</taxon>
        <taxon>Agaricomycotina</taxon>
        <taxon>Agaricomycetes</taxon>
        <taxon>Agaricomycetidae</taxon>
        <taxon>Agaricales</taxon>
        <taxon>Agaricineae</taxon>
        <taxon>Bolbitiaceae</taxon>
        <taxon>Cyclocybe</taxon>
    </lineage>
</organism>
<keyword evidence="3" id="KW-1185">Reference proteome</keyword>
<evidence type="ECO:0000313" key="2">
    <source>
        <dbReference type="EMBL" id="CAA7260395.1"/>
    </source>
</evidence>
<dbReference type="AlphaFoldDB" id="A0A8S0VQL5"/>
<comment type="caution">
    <text evidence="2">The sequence shown here is derived from an EMBL/GenBank/DDBJ whole genome shotgun (WGS) entry which is preliminary data.</text>
</comment>
<protein>
    <recommendedName>
        <fullName evidence="1">BTB domain-containing protein</fullName>
    </recommendedName>
</protein>
<evidence type="ECO:0000259" key="1">
    <source>
        <dbReference type="PROSITE" id="PS50097"/>
    </source>
</evidence>
<dbReference type="Proteomes" id="UP000467700">
    <property type="component" value="Unassembled WGS sequence"/>
</dbReference>
<reference evidence="2 3" key="1">
    <citation type="submission" date="2020-01" db="EMBL/GenBank/DDBJ databases">
        <authorList>
            <person name="Gupta K D."/>
        </authorList>
    </citation>
    <scope>NUCLEOTIDE SEQUENCE [LARGE SCALE GENOMIC DNA]</scope>
</reference>
<dbReference type="PANTHER" id="PTHR22744">
    <property type="entry name" value="HELIX LOOP HELIX PROTEIN 21-RELATED"/>
    <property type="match status" value="1"/>
</dbReference>
<dbReference type="SUPFAM" id="SSF54695">
    <property type="entry name" value="POZ domain"/>
    <property type="match status" value="1"/>
</dbReference>
<accession>A0A8S0VQL5</accession>
<dbReference type="OrthoDB" id="2593747at2759"/>
<dbReference type="CDD" id="cd18186">
    <property type="entry name" value="BTB_POZ_ZBTB_KLHL-like"/>
    <property type="match status" value="1"/>
</dbReference>